<dbReference type="EMBL" id="WTYM01000037">
    <property type="protein sequence ID" value="MXO59694.1"/>
    <property type="molecule type" value="Genomic_DNA"/>
</dbReference>
<sequence length="87" mass="9887">MWPEKTRAKMLEVQSHGMKLAECFEADAMRSLDENEVAEVRELLNLKCRAQGQESKFFDEDSDAAYVLMANQIYDSLENLGAKPDAD</sequence>
<comment type="caution">
    <text evidence="1">The sequence shown here is derived from an EMBL/GenBank/DDBJ whole genome shotgun (WGS) entry which is preliminary data.</text>
</comment>
<organism evidence="1 2">
    <name type="scientific">Croceibacterium salegens</name>
    <dbReference type="NCBI Taxonomy" id="1737568"/>
    <lineage>
        <taxon>Bacteria</taxon>
        <taxon>Pseudomonadati</taxon>
        <taxon>Pseudomonadota</taxon>
        <taxon>Alphaproteobacteria</taxon>
        <taxon>Sphingomonadales</taxon>
        <taxon>Erythrobacteraceae</taxon>
        <taxon>Croceibacterium</taxon>
    </lineage>
</organism>
<keyword evidence="2" id="KW-1185">Reference proteome</keyword>
<accession>A0A6I4SUC0</accession>
<name>A0A6I4SUC0_9SPHN</name>
<reference evidence="1 2" key="1">
    <citation type="submission" date="2019-12" db="EMBL/GenBank/DDBJ databases">
        <title>Genomic-based taxomic classification of the family Erythrobacteraceae.</title>
        <authorList>
            <person name="Xu L."/>
        </authorList>
    </citation>
    <scope>NUCLEOTIDE SEQUENCE [LARGE SCALE GENOMIC DNA]</scope>
    <source>
        <strain evidence="1 2">MCCC 1K01500</strain>
    </source>
</reference>
<gene>
    <name evidence="1" type="ORF">GRI89_09095</name>
</gene>
<dbReference type="RefSeq" id="WP_159794374.1">
    <property type="nucleotide sequence ID" value="NZ_WTYM01000037.1"/>
</dbReference>
<dbReference type="Proteomes" id="UP000433652">
    <property type="component" value="Unassembled WGS sequence"/>
</dbReference>
<evidence type="ECO:0000313" key="2">
    <source>
        <dbReference type="Proteomes" id="UP000433652"/>
    </source>
</evidence>
<evidence type="ECO:0000313" key="1">
    <source>
        <dbReference type="EMBL" id="MXO59694.1"/>
    </source>
</evidence>
<protein>
    <submittedName>
        <fullName evidence="1">Uncharacterized protein</fullName>
    </submittedName>
</protein>
<proteinExistence type="predicted"/>
<dbReference type="AlphaFoldDB" id="A0A6I4SUC0"/>